<evidence type="ECO:0000256" key="1">
    <source>
        <dbReference type="SAM" id="Phobius"/>
    </source>
</evidence>
<dbReference type="InterPro" id="IPR010982">
    <property type="entry name" value="Lambda_DNA-bd_dom_sf"/>
</dbReference>
<evidence type="ECO:0000313" key="2">
    <source>
        <dbReference type="EMBL" id="HIT98323.1"/>
    </source>
</evidence>
<reference evidence="2" key="2">
    <citation type="journal article" date="2021" name="PeerJ">
        <title>Extensive microbial diversity within the chicken gut microbiome revealed by metagenomics and culture.</title>
        <authorList>
            <person name="Gilroy R."/>
            <person name="Ravi A."/>
            <person name="Getino M."/>
            <person name="Pursley I."/>
            <person name="Horton D.L."/>
            <person name="Alikhan N.F."/>
            <person name="Baker D."/>
            <person name="Gharbi K."/>
            <person name="Hall N."/>
            <person name="Watson M."/>
            <person name="Adriaenssens E.M."/>
            <person name="Foster-Nyarko E."/>
            <person name="Jarju S."/>
            <person name="Secka A."/>
            <person name="Antonio M."/>
            <person name="Oren A."/>
            <person name="Chaudhuri R.R."/>
            <person name="La Ragione R."/>
            <person name="Hildebrand F."/>
            <person name="Pallen M.J."/>
        </authorList>
    </citation>
    <scope>NUCLEOTIDE SEQUENCE</scope>
    <source>
        <strain evidence="2">1383</strain>
    </source>
</reference>
<name>A0A9D1H9W0_9FLAO</name>
<keyword evidence="1" id="KW-1133">Transmembrane helix</keyword>
<proteinExistence type="predicted"/>
<sequence>MPKLKDPEIQREVTSRVINAIERLIELGLVKNQKEFCKLSGYKEANLSKIMNGERFAPLMLVHFLSFSFNISPTWILLGKGPVFNLYNKKE</sequence>
<accession>A0A9D1H9W0</accession>
<dbReference type="AlphaFoldDB" id="A0A9D1H9W0"/>
<dbReference type="Proteomes" id="UP000824161">
    <property type="component" value="Unassembled WGS sequence"/>
</dbReference>
<keyword evidence="1" id="KW-0812">Transmembrane</keyword>
<evidence type="ECO:0000313" key="3">
    <source>
        <dbReference type="Proteomes" id="UP000824161"/>
    </source>
</evidence>
<keyword evidence="1" id="KW-0472">Membrane</keyword>
<reference evidence="2" key="1">
    <citation type="submission" date="2020-10" db="EMBL/GenBank/DDBJ databases">
        <authorList>
            <person name="Gilroy R."/>
        </authorList>
    </citation>
    <scope>NUCLEOTIDE SEQUENCE</scope>
    <source>
        <strain evidence="2">1383</strain>
    </source>
</reference>
<organism evidence="2 3">
    <name type="scientific">Candidatus Merdimorpha stercoravium</name>
    <dbReference type="NCBI Taxonomy" id="2840863"/>
    <lineage>
        <taxon>Bacteria</taxon>
        <taxon>Pseudomonadati</taxon>
        <taxon>Bacteroidota</taxon>
        <taxon>Flavobacteriia</taxon>
        <taxon>Flavobacteriales</taxon>
        <taxon>Candidatus Merdimorpha</taxon>
    </lineage>
</organism>
<dbReference type="GO" id="GO:0003677">
    <property type="term" value="F:DNA binding"/>
    <property type="evidence" value="ECO:0007669"/>
    <property type="project" value="InterPro"/>
</dbReference>
<dbReference type="SUPFAM" id="SSF47413">
    <property type="entry name" value="lambda repressor-like DNA-binding domains"/>
    <property type="match status" value="1"/>
</dbReference>
<protein>
    <recommendedName>
        <fullName evidence="4">HTH cro/C1-type domain-containing protein</fullName>
    </recommendedName>
</protein>
<gene>
    <name evidence="2" type="ORF">IAC44_05730</name>
</gene>
<feature type="transmembrane region" description="Helical" evidence="1">
    <location>
        <begin position="56"/>
        <end position="78"/>
    </location>
</feature>
<dbReference type="Gene3D" id="1.10.260.40">
    <property type="entry name" value="lambda repressor-like DNA-binding domains"/>
    <property type="match status" value="1"/>
</dbReference>
<comment type="caution">
    <text evidence="2">The sequence shown here is derived from an EMBL/GenBank/DDBJ whole genome shotgun (WGS) entry which is preliminary data.</text>
</comment>
<dbReference type="EMBL" id="DVLY01000143">
    <property type="protein sequence ID" value="HIT98323.1"/>
    <property type="molecule type" value="Genomic_DNA"/>
</dbReference>
<evidence type="ECO:0008006" key="4">
    <source>
        <dbReference type="Google" id="ProtNLM"/>
    </source>
</evidence>